<sequence length="48" mass="5026">MVTAAFRTIRAPRLGTVKEMAAVAVYLASDESAFTAGQLLVVDGGRTL</sequence>
<comment type="caution">
    <text evidence="1">The sequence shown here is derived from an EMBL/GenBank/DDBJ whole genome shotgun (WGS) entry which is preliminary data.</text>
</comment>
<dbReference type="InterPro" id="IPR036291">
    <property type="entry name" value="NAD(P)-bd_dom_sf"/>
</dbReference>
<dbReference type="RefSeq" id="WP_114441723.1">
    <property type="nucleotide sequence ID" value="NZ_QOZG01000007.1"/>
</dbReference>
<dbReference type="AlphaFoldDB" id="A0A368JZL7"/>
<reference evidence="1 2" key="1">
    <citation type="submission" date="2018-07" db="EMBL/GenBank/DDBJ databases">
        <title>The draft genome of Phyllobacterium salinisoli.</title>
        <authorList>
            <person name="Liu L."/>
            <person name="Li L."/>
            <person name="Zhang X."/>
            <person name="Liang L."/>
        </authorList>
    </citation>
    <scope>NUCLEOTIDE SEQUENCE [LARGE SCALE GENOMIC DNA]</scope>
    <source>
        <strain evidence="1 2">LLAN61</strain>
    </source>
</reference>
<dbReference type="Gene3D" id="3.40.50.720">
    <property type="entry name" value="NAD(P)-binding Rossmann-like Domain"/>
    <property type="match status" value="1"/>
</dbReference>
<dbReference type="Proteomes" id="UP000253420">
    <property type="component" value="Unassembled WGS sequence"/>
</dbReference>
<dbReference type="OrthoDB" id="9790146at2"/>
<protein>
    <submittedName>
        <fullName evidence="1">SDR family NAD(P)-dependent oxidoreductase</fullName>
    </submittedName>
</protein>
<keyword evidence="2" id="KW-1185">Reference proteome</keyword>
<dbReference type="Pfam" id="PF13561">
    <property type="entry name" value="adh_short_C2"/>
    <property type="match status" value="1"/>
</dbReference>
<dbReference type="EMBL" id="QOZG01000007">
    <property type="protein sequence ID" value="RCS22606.1"/>
    <property type="molecule type" value="Genomic_DNA"/>
</dbReference>
<name>A0A368JZL7_9HYPH</name>
<gene>
    <name evidence="1" type="ORF">DUT91_17125</name>
</gene>
<organism evidence="1 2">
    <name type="scientific">Phyllobacterium salinisoli</name>
    <dbReference type="NCBI Taxonomy" id="1899321"/>
    <lineage>
        <taxon>Bacteria</taxon>
        <taxon>Pseudomonadati</taxon>
        <taxon>Pseudomonadota</taxon>
        <taxon>Alphaproteobacteria</taxon>
        <taxon>Hyphomicrobiales</taxon>
        <taxon>Phyllobacteriaceae</taxon>
        <taxon>Phyllobacterium</taxon>
    </lineage>
</organism>
<evidence type="ECO:0000313" key="2">
    <source>
        <dbReference type="Proteomes" id="UP000253420"/>
    </source>
</evidence>
<proteinExistence type="predicted"/>
<dbReference type="InterPro" id="IPR002347">
    <property type="entry name" value="SDR_fam"/>
</dbReference>
<evidence type="ECO:0000313" key="1">
    <source>
        <dbReference type="EMBL" id="RCS22606.1"/>
    </source>
</evidence>
<dbReference type="SUPFAM" id="SSF51735">
    <property type="entry name" value="NAD(P)-binding Rossmann-fold domains"/>
    <property type="match status" value="1"/>
</dbReference>
<accession>A0A368JZL7</accession>